<organism evidence="1 2">
    <name type="scientific">Sediminicoccus rosea</name>
    <dbReference type="NCBI Taxonomy" id="1225128"/>
    <lineage>
        <taxon>Bacteria</taxon>
        <taxon>Pseudomonadati</taxon>
        <taxon>Pseudomonadota</taxon>
        <taxon>Alphaproteobacteria</taxon>
        <taxon>Acetobacterales</taxon>
        <taxon>Roseomonadaceae</taxon>
        <taxon>Sediminicoccus</taxon>
    </lineage>
</organism>
<dbReference type="PROSITE" id="PS51257">
    <property type="entry name" value="PROKAR_LIPOPROTEIN"/>
    <property type="match status" value="1"/>
</dbReference>
<keyword evidence="2" id="KW-1185">Reference proteome</keyword>
<dbReference type="Proteomes" id="UP001305521">
    <property type="component" value="Chromosome"/>
</dbReference>
<evidence type="ECO:0000313" key="1">
    <source>
        <dbReference type="EMBL" id="WPB85536.1"/>
    </source>
</evidence>
<reference evidence="1 2" key="1">
    <citation type="submission" date="2023-11" db="EMBL/GenBank/DDBJ databases">
        <title>Arctic aerobic anoxygenic photoheterotroph Sediminicoccus rosea KRV36 adapts its photosynthesis to long days of polar summer.</title>
        <authorList>
            <person name="Tomasch J."/>
            <person name="Kopejtka K."/>
            <person name="Bily T."/>
            <person name="Gardiner A.T."/>
            <person name="Gardian Z."/>
            <person name="Shivaramu S."/>
            <person name="Koblizek M."/>
            <person name="Engelhardt F."/>
            <person name="Kaftan D."/>
        </authorList>
    </citation>
    <scope>NUCLEOTIDE SEQUENCE [LARGE SCALE GENOMIC DNA]</scope>
    <source>
        <strain evidence="1 2">R-30</strain>
    </source>
</reference>
<accession>A0ABZ0PJU0</accession>
<evidence type="ECO:0000313" key="2">
    <source>
        <dbReference type="Proteomes" id="UP001305521"/>
    </source>
</evidence>
<proteinExistence type="predicted"/>
<gene>
    <name evidence="1" type="ORF">R9Z33_01370</name>
</gene>
<dbReference type="EMBL" id="CP137852">
    <property type="protein sequence ID" value="WPB85536.1"/>
    <property type="molecule type" value="Genomic_DNA"/>
</dbReference>
<name>A0ABZ0PJU0_9PROT</name>
<dbReference type="RefSeq" id="WP_318649508.1">
    <property type="nucleotide sequence ID" value="NZ_CP137852.1"/>
</dbReference>
<sequence length="50" mass="5311">MPKIVLPLLLLGLLAGCAPPRGVPADGYRGAWPPLGPLFRQREIANHPGN</sequence>
<protein>
    <submittedName>
        <fullName evidence="1">Uncharacterized protein</fullName>
    </submittedName>
</protein>